<keyword evidence="2" id="KW-0472">Membrane</keyword>
<evidence type="ECO:0000256" key="2">
    <source>
        <dbReference type="SAM" id="Phobius"/>
    </source>
</evidence>
<proteinExistence type="predicted"/>
<dbReference type="SUPFAM" id="SSF50952">
    <property type="entry name" value="Soluble quinoprotein glucose dehydrogenase"/>
    <property type="match status" value="1"/>
</dbReference>
<dbReference type="EMBL" id="NKYE01000002">
    <property type="protein sequence ID" value="OZM74657.1"/>
    <property type="molecule type" value="Genomic_DNA"/>
</dbReference>
<evidence type="ECO:0008006" key="6">
    <source>
        <dbReference type="Google" id="ProtNLM"/>
    </source>
</evidence>
<feature type="compositionally biased region" description="Low complexity" evidence="1">
    <location>
        <begin position="290"/>
        <end position="305"/>
    </location>
</feature>
<gene>
    <name evidence="4" type="ORF">CFN78_05025</name>
</gene>
<reference evidence="4 5" key="1">
    <citation type="submission" date="2017-07" db="EMBL/GenBank/DDBJ databases">
        <title>Amycolatopsis antarcticus sp. nov., isolated from the surface of an Antarcticus brown macroalga.</title>
        <authorList>
            <person name="Wang J."/>
            <person name="Leiva S."/>
            <person name="Huang J."/>
            <person name="Huang Y."/>
        </authorList>
    </citation>
    <scope>NUCLEOTIDE SEQUENCE [LARGE SCALE GENOMIC DNA]</scope>
    <source>
        <strain evidence="4 5">AU-G6</strain>
    </source>
</reference>
<dbReference type="InterPro" id="IPR011041">
    <property type="entry name" value="Quinoprot_gluc/sorb_DH_b-prop"/>
</dbReference>
<evidence type="ECO:0000256" key="3">
    <source>
        <dbReference type="SAM" id="SignalP"/>
    </source>
</evidence>
<name>A0A263DAW5_9PSEU</name>
<evidence type="ECO:0000313" key="5">
    <source>
        <dbReference type="Proteomes" id="UP000242444"/>
    </source>
</evidence>
<comment type="caution">
    <text evidence="4">The sequence shown here is derived from an EMBL/GenBank/DDBJ whole genome shotgun (WGS) entry which is preliminary data.</text>
</comment>
<feature type="transmembrane region" description="Helical" evidence="2">
    <location>
        <begin position="312"/>
        <end position="333"/>
    </location>
</feature>
<keyword evidence="5" id="KW-1185">Reference proteome</keyword>
<feature type="region of interest" description="Disordered" evidence="1">
    <location>
        <begin position="279"/>
        <end position="305"/>
    </location>
</feature>
<dbReference type="InParanoid" id="A0A263DAW5"/>
<evidence type="ECO:0000256" key="1">
    <source>
        <dbReference type="SAM" id="MobiDB-lite"/>
    </source>
</evidence>
<accession>A0A263DAW5</accession>
<feature type="chain" id="PRO_5012898886" description="Esterase-like activity of phytase family protein" evidence="3">
    <location>
        <begin position="20"/>
        <end position="338"/>
    </location>
</feature>
<keyword evidence="2" id="KW-1133">Transmembrane helix</keyword>
<dbReference type="OrthoDB" id="9801244at2"/>
<dbReference type="AlphaFoldDB" id="A0A263DAW5"/>
<organism evidence="4 5">
    <name type="scientific">Amycolatopsis antarctica</name>
    <dbReference type="NCBI Taxonomy" id="1854586"/>
    <lineage>
        <taxon>Bacteria</taxon>
        <taxon>Bacillati</taxon>
        <taxon>Actinomycetota</taxon>
        <taxon>Actinomycetes</taxon>
        <taxon>Pseudonocardiales</taxon>
        <taxon>Pseudonocardiaceae</taxon>
        <taxon>Amycolatopsis</taxon>
    </lineage>
</organism>
<dbReference type="Proteomes" id="UP000242444">
    <property type="component" value="Unassembled WGS sequence"/>
</dbReference>
<feature type="signal peptide" evidence="3">
    <location>
        <begin position="1"/>
        <end position="19"/>
    </location>
</feature>
<keyword evidence="3" id="KW-0732">Signal</keyword>
<keyword evidence="2" id="KW-0812">Transmembrane</keyword>
<protein>
    <recommendedName>
        <fullName evidence="6">Esterase-like activity of phytase family protein</fullName>
    </recommendedName>
</protein>
<evidence type="ECO:0000313" key="4">
    <source>
        <dbReference type="EMBL" id="OZM74657.1"/>
    </source>
</evidence>
<sequence length="338" mass="34155">MLAAVSVVAAATTVPAASAEPPAPRTVCTVDDPRLAELSGMVADEDHVYAVSDGGTRIEIVVLGRDCARQRVINAETDPFDVEDLARGADGTFWLADTGDNRKRRETVALHAVTPDGAATLYRLRYPDGAHDAEALLLDGAGVPYIVTKNVLGGSGVYRPVGPLSSPGPVDLEKVGSLDIESTDTPGGPVGSAGSVLVTGAASAADGSVVAIRTYTDAYLYAVPDGDVLAAFGREPVRVPLPGERQGEAIAFAPDGALLAASEGAGEPLRSVPEAAALATARSAEDGDTPEGSPEPAGAGEAASADGAGIPALPAAVISVLVAMGALVGFRAWSSRRR</sequence>